<dbReference type="PROSITE" id="PS50867">
    <property type="entry name" value="PRE_SET"/>
    <property type="match status" value="1"/>
</dbReference>
<evidence type="ECO:0000313" key="15">
    <source>
        <dbReference type="EMBL" id="KAK4285275.1"/>
    </source>
</evidence>
<name>A0AAE1TJ28_9FABA</name>
<evidence type="ECO:0000256" key="3">
    <source>
        <dbReference type="ARBA" id="ARBA00022603"/>
    </source>
</evidence>
<dbReference type="PROSITE" id="PS51575">
    <property type="entry name" value="SAM_MT43_SUVAR39_2"/>
    <property type="match status" value="1"/>
</dbReference>
<feature type="domain" description="SET" evidence="11">
    <location>
        <begin position="485"/>
        <end position="632"/>
    </location>
</feature>
<dbReference type="Pfam" id="PF02182">
    <property type="entry name" value="SAD_SRA"/>
    <property type="match status" value="1"/>
</dbReference>
<evidence type="ECO:0000256" key="9">
    <source>
        <dbReference type="PROSITE-ProRule" id="PRU00358"/>
    </source>
</evidence>
<dbReference type="InterPro" id="IPR046341">
    <property type="entry name" value="SET_dom_sf"/>
</dbReference>
<keyword evidence="4" id="KW-0808">Transferase</keyword>
<dbReference type="GO" id="GO:0008270">
    <property type="term" value="F:zinc ion binding"/>
    <property type="evidence" value="ECO:0007669"/>
    <property type="project" value="InterPro"/>
</dbReference>
<evidence type="ECO:0000256" key="1">
    <source>
        <dbReference type="ARBA" id="ARBA00004584"/>
    </source>
</evidence>
<dbReference type="SUPFAM" id="SSF88697">
    <property type="entry name" value="PUA domain-like"/>
    <property type="match status" value="1"/>
</dbReference>
<dbReference type="FunFam" id="2.30.280.10:FF:000003">
    <property type="entry name" value="Histone-lysine N-methyltransferase, H3 lysine-9 specific SUVH5"/>
    <property type="match status" value="1"/>
</dbReference>
<gene>
    <name evidence="15" type="ORF">QN277_002000</name>
</gene>
<keyword evidence="8" id="KW-0137">Centromere</keyword>
<keyword evidence="2" id="KW-0158">Chromosome</keyword>
<evidence type="ECO:0000259" key="11">
    <source>
        <dbReference type="PROSITE" id="PS50280"/>
    </source>
</evidence>
<dbReference type="InterPro" id="IPR007728">
    <property type="entry name" value="Pre-SET_dom"/>
</dbReference>
<evidence type="ECO:0000256" key="2">
    <source>
        <dbReference type="ARBA" id="ARBA00022454"/>
    </source>
</evidence>
<evidence type="ECO:0000259" key="13">
    <source>
        <dbReference type="PROSITE" id="PS50868"/>
    </source>
</evidence>
<evidence type="ECO:0000256" key="6">
    <source>
        <dbReference type="ARBA" id="ARBA00022853"/>
    </source>
</evidence>
<dbReference type="InterPro" id="IPR025794">
    <property type="entry name" value="H3-K9-MeTrfase_plant"/>
</dbReference>
<evidence type="ECO:0000256" key="8">
    <source>
        <dbReference type="ARBA" id="ARBA00023328"/>
    </source>
</evidence>
<keyword evidence="7 9" id="KW-0539">Nucleus</keyword>
<dbReference type="AlphaFoldDB" id="A0AAE1TJ28"/>
<proteinExistence type="predicted"/>
<evidence type="ECO:0008006" key="17">
    <source>
        <dbReference type="Google" id="ProtNLM"/>
    </source>
</evidence>
<dbReference type="InterPro" id="IPR003105">
    <property type="entry name" value="SRA_YDG"/>
</dbReference>
<comment type="subcellular location">
    <subcellularLocation>
        <location evidence="1">Chromosome</location>
        <location evidence="1">Centromere</location>
    </subcellularLocation>
    <subcellularLocation>
        <location evidence="9">Nucleus</location>
    </subcellularLocation>
</comment>
<dbReference type="PROSITE" id="PS50280">
    <property type="entry name" value="SET"/>
    <property type="match status" value="1"/>
</dbReference>
<evidence type="ECO:0000259" key="14">
    <source>
        <dbReference type="PROSITE" id="PS51015"/>
    </source>
</evidence>
<dbReference type="PANTHER" id="PTHR45660">
    <property type="entry name" value="HISTONE-LYSINE N-METHYLTRANSFERASE SETMAR"/>
    <property type="match status" value="1"/>
</dbReference>
<organism evidence="15 16">
    <name type="scientific">Acacia crassicarpa</name>
    <name type="common">northern wattle</name>
    <dbReference type="NCBI Taxonomy" id="499986"/>
    <lineage>
        <taxon>Eukaryota</taxon>
        <taxon>Viridiplantae</taxon>
        <taxon>Streptophyta</taxon>
        <taxon>Embryophyta</taxon>
        <taxon>Tracheophyta</taxon>
        <taxon>Spermatophyta</taxon>
        <taxon>Magnoliopsida</taxon>
        <taxon>eudicotyledons</taxon>
        <taxon>Gunneridae</taxon>
        <taxon>Pentapetalae</taxon>
        <taxon>rosids</taxon>
        <taxon>fabids</taxon>
        <taxon>Fabales</taxon>
        <taxon>Fabaceae</taxon>
        <taxon>Caesalpinioideae</taxon>
        <taxon>mimosoid clade</taxon>
        <taxon>Acacieae</taxon>
        <taxon>Acacia</taxon>
    </lineage>
</organism>
<dbReference type="PROSITE" id="PS51015">
    <property type="entry name" value="YDG"/>
    <property type="match status" value="1"/>
</dbReference>
<protein>
    <recommendedName>
        <fullName evidence="17">Histone-lysine N-methyltransferase</fullName>
    </recommendedName>
</protein>
<dbReference type="SMART" id="SM00466">
    <property type="entry name" value="SRA"/>
    <property type="match status" value="1"/>
</dbReference>
<dbReference type="InterPro" id="IPR015947">
    <property type="entry name" value="PUA-like_sf"/>
</dbReference>
<keyword evidence="5" id="KW-0949">S-adenosyl-L-methionine</keyword>
<keyword evidence="16" id="KW-1185">Reference proteome</keyword>
<dbReference type="GO" id="GO:0032259">
    <property type="term" value="P:methylation"/>
    <property type="evidence" value="ECO:0007669"/>
    <property type="project" value="UniProtKB-KW"/>
</dbReference>
<dbReference type="SUPFAM" id="SSF82199">
    <property type="entry name" value="SET domain"/>
    <property type="match status" value="1"/>
</dbReference>
<keyword evidence="6" id="KW-0156">Chromatin regulator</keyword>
<dbReference type="PANTHER" id="PTHR45660:SF73">
    <property type="entry name" value="HISTONE-LYSINE N-METHYLTRANSFERASE, H3 LYSINE-9 SPECIFIC SUVH1"/>
    <property type="match status" value="1"/>
</dbReference>
<feature type="domain" description="Pre-SET" evidence="12">
    <location>
        <begin position="421"/>
        <end position="482"/>
    </location>
</feature>
<dbReference type="InterPro" id="IPR036987">
    <property type="entry name" value="SRA-YDG_sf"/>
</dbReference>
<dbReference type="Pfam" id="PF05033">
    <property type="entry name" value="Pre-SET"/>
    <property type="match status" value="1"/>
</dbReference>
<dbReference type="InterPro" id="IPR051357">
    <property type="entry name" value="H3K9_HMTase_SUVAR3-9"/>
</dbReference>
<evidence type="ECO:0000256" key="4">
    <source>
        <dbReference type="ARBA" id="ARBA00022679"/>
    </source>
</evidence>
<dbReference type="GO" id="GO:0000775">
    <property type="term" value="C:chromosome, centromeric region"/>
    <property type="evidence" value="ECO:0007669"/>
    <property type="project" value="UniProtKB-SubCell"/>
</dbReference>
<dbReference type="GO" id="GO:0005634">
    <property type="term" value="C:nucleus"/>
    <property type="evidence" value="ECO:0007669"/>
    <property type="project" value="UniProtKB-SubCell"/>
</dbReference>
<dbReference type="Proteomes" id="UP001293593">
    <property type="component" value="Unassembled WGS sequence"/>
</dbReference>
<dbReference type="Gene3D" id="2.30.280.10">
    <property type="entry name" value="SRA-YDG"/>
    <property type="match status" value="1"/>
</dbReference>
<dbReference type="Pfam" id="PF00856">
    <property type="entry name" value="SET"/>
    <property type="match status" value="1"/>
</dbReference>
<dbReference type="SMART" id="SM00317">
    <property type="entry name" value="SET"/>
    <property type="match status" value="1"/>
</dbReference>
<sequence length="663" mass="73127">MEGGLGQNSVPSSSSFDKSTVLDVKPLRCMLPIFPMSSQGPSSGQYPSGFAPFFPFGGPQESHAWTDPDQDTPPSGVTLNVPMPTPLRSFRSPIASTPPKHRALRGSSSRSSKRKTQQSQESLMDLSSVVGISPAQRADGNREVVNLVLMEFDALRRRISQLADAGEFVSGVTKRGDLKSGNVLMTAGIRTNMNKRVGAVPGVEIGDIFFFRMELCVVGLHAQSMGGIDSLTIKDGLEEEPLAVSIVSSYEYDDHADDDDVLIYSGQSGNFGKRDRVACDQKLQGGNLALERSSRRHNEVRVIRGMKDTANPSAKIYVYDGLYKIQDSWIEKGKHGSVVFKYKLVRMPRQRSAFSVWKSVEKWKTDSSSRTGLILSDLSSGAESVPVPLVNDVDHERLPGGFTYFHSLRYPKPVSLMQSSNGCNCTKPCVPGDLNCSCIRRNEGDLPYTGNGILVSRKSLVHECGPTCRCFPNCKNRVSQMGLKHAFEVFKTSDRGWGLRSWDPIRAGSFISEYAGEVIDKGNLHQNEELAMKDEHAFNTNQIYPPFKWNHTPQLLEEVSSNDSSEDYDIPSPLVISAKECGNVARFMNHSCSPNVFWQPVVYEENNQSFLHIAFFSLKHIPPMTELTYDYGVSHSDRAEGSGIPSGRKKCLCGSSKCRGSFG</sequence>
<accession>A0AAE1TJ28</accession>
<feature type="domain" description="YDG" evidence="14">
    <location>
        <begin position="198"/>
        <end position="346"/>
    </location>
</feature>
<feature type="domain" description="Post-SET" evidence="13">
    <location>
        <begin position="647"/>
        <end position="663"/>
    </location>
</feature>
<evidence type="ECO:0000256" key="7">
    <source>
        <dbReference type="ARBA" id="ARBA00023242"/>
    </source>
</evidence>
<evidence type="ECO:0000256" key="10">
    <source>
        <dbReference type="SAM" id="MobiDB-lite"/>
    </source>
</evidence>
<keyword evidence="3" id="KW-0489">Methyltransferase</keyword>
<evidence type="ECO:0000259" key="12">
    <source>
        <dbReference type="PROSITE" id="PS50867"/>
    </source>
</evidence>
<comment type="caution">
    <text evidence="15">The sequence shown here is derived from an EMBL/GenBank/DDBJ whole genome shotgun (WGS) entry which is preliminary data.</text>
</comment>
<dbReference type="EMBL" id="JAWXYG010000001">
    <property type="protein sequence ID" value="KAK4285275.1"/>
    <property type="molecule type" value="Genomic_DNA"/>
</dbReference>
<dbReference type="GO" id="GO:0042054">
    <property type="term" value="F:histone methyltransferase activity"/>
    <property type="evidence" value="ECO:0007669"/>
    <property type="project" value="InterPro"/>
</dbReference>
<dbReference type="InterPro" id="IPR003616">
    <property type="entry name" value="Post-SET_dom"/>
</dbReference>
<evidence type="ECO:0000313" key="16">
    <source>
        <dbReference type="Proteomes" id="UP001293593"/>
    </source>
</evidence>
<dbReference type="SMART" id="SM00468">
    <property type="entry name" value="PreSET"/>
    <property type="match status" value="1"/>
</dbReference>
<dbReference type="InterPro" id="IPR001214">
    <property type="entry name" value="SET_dom"/>
</dbReference>
<dbReference type="PROSITE" id="PS50868">
    <property type="entry name" value="POST_SET"/>
    <property type="match status" value="1"/>
</dbReference>
<dbReference type="GO" id="GO:0003690">
    <property type="term" value="F:double-stranded DNA binding"/>
    <property type="evidence" value="ECO:0007669"/>
    <property type="project" value="TreeGrafter"/>
</dbReference>
<evidence type="ECO:0000256" key="5">
    <source>
        <dbReference type="ARBA" id="ARBA00022691"/>
    </source>
</evidence>
<reference evidence="15" key="1">
    <citation type="submission" date="2023-10" db="EMBL/GenBank/DDBJ databases">
        <title>Chromosome-level genome of the transformable northern wattle, Acacia crassicarpa.</title>
        <authorList>
            <person name="Massaro I."/>
            <person name="Sinha N.R."/>
            <person name="Poethig S."/>
            <person name="Leichty A.R."/>
        </authorList>
    </citation>
    <scope>NUCLEOTIDE SEQUENCE</scope>
    <source>
        <strain evidence="15">Acra3RX</strain>
        <tissue evidence="15">Leaf</tissue>
    </source>
</reference>
<feature type="region of interest" description="Disordered" evidence="10">
    <location>
        <begin position="57"/>
        <end position="127"/>
    </location>
</feature>
<dbReference type="Gene3D" id="2.170.270.10">
    <property type="entry name" value="SET domain"/>
    <property type="match status" value="1"/>
</dbReference>